<dbReference type="NCBIfam" id="TIGR00322">
    <property type="entry name" value="diphth2_R"/>
    <property type="match status" value="1"/>
</dbReference>
<keyword evidence="6 10" id="KW-0408">Iron</keyword>
<evidence type="ECO:0000256" key="11">
    <source>
        <dbReference type="SAM" id="MobiDB-lite"/>
    </source>
</evidence>
<evidence type="ECO:0000256" key="8">
    <source>
        <dbReference type="ARBA" id="ARBA00034128"/>
    </source>
</evidence>
<dbReference type="GO" id="GO:0017183">
    <property type="term" value="P:protein histidyl modification to diphthamide"/>
    <property type="evidence" value="ECO:0007669"/>
    <property type="project" value="InterPro"/>
</dbReference>
<comment type="cofactor">
    <cofactor evidence="1">
        <name>[4Fe-4S] cluster</name>
        <dbReference type="ChEBI" id="CHEBI:49883"/>
    </cofactor>
</comment>
<keyword evidence="7 10" id="KW-0411">Iron-sulfur</keyword>
<evidence type="ECO:0000256" key="2">
    <source>
        <dbReference type="ARBA" id="ARBA00005156"/>
    </source>
</evidence>
<name>A0AAD5RL74_9PEZI</name>
<keyword evidence="10" id="KW-0963">Cytoplasm</keyword>
<accession>A0AAD5RL74</accession>
<comment type="subunit">
    <text evidence="8">Component of the 2-(3-amino-3-carboxypropyl)histidine synthase complex composed of DPH1, DPH2, DPH3 and a NADH-dependent reductase, predominantly CBR1.</text>
</comment>
<comment type="function">
    <text evidence="9">Required for the first step of diphthamide biosynthesis, a post-translational modification of histidine which occurs in elongation factor 2. DPH1 and DPH2 transfer a 3-amino-3-carboxypropyl (ACP) group from S-adenosyl-L-methionine (SAM) to a histidine residue, the reaction is assisted by a reduction system comprising DPH3 and a NADH-dependent reductase, predominantly CBR1. Facilitates the reduction of the catalytic iron-sulfur cluster found in the DPH1 subunit.</text>
</comment>
<dbReference type="SFLD" id="SFLDS00032">
    <property type="entry name" value="Radical_SAM_3-amino-3-carboxyp"/>
    <property type="match status" value="1"/>
</dbReference>
<comment type="caution">
    <text evidence="13">The sequence shown here is derived from an EMBL/GenBank/DDBJ whole genome shotgun (WGS) entry which is preliminary data.</text>
</comment>
<comment type="pathway">
    <text evidence="2 10">Protein modification; peptidyl-diphthamide biosynthesis.</text>
</comment>
<comment type="subcellular location">
    <subcellularLocation>
        <location evidence="10">Cytoplasm</location>
    </subcellularLocation>
</comment>
<evidence type="ECO:0000313" key="13">
    <source>
        <dbReference type="EMBL" id="KAJ2896455.1"/>
    </source>
</evidence>
<keyword evidence="5 10" id="KW-0479">Metal-binding</keyword>
<reference evidence="13" key="1">
    <citation type="submission" date="2022-07" db="EMBL/GenBank/DDBJ databases">
        <title>Draft genome sequence of Zalerion maritima ATCC 34329, a (micro)plastics degrading marine fungus.</title>
        <authorList>
            <person name="Paco A."/>
            <person name="Goncalves M.F.M."/>
            <person name="Rocha-Santos T.A.P."/>
            <person name="Alves A."/>
        </authorList>
    </citation>
    <scope>NUCLEOTIDE SEQUENCE</scope>
    <source>
        <strain evidence="13">ATCC 34329</strain>
    </source>
</reference>
<feature type="compositionally biased region" description="Acidic residues" evidence="11">
    <location>
        <begin position="419"/>
        <end position="433"/>
    </location>
</feature>
<dbReference type="SFLD" id="SFLDG01121">
    <property type="entry name" value="Diphthamide_biosynthesis"/>
    <property type="match status" value="1"/>
</dbReference>
<dbReference type="Pfam" id="PF06985">
    <property type="entry name" value="HET"/>
    <property type="match status" value="1"/>
</dbReference>
<evidence type="ECO:0000256" key="4">
    <source>
        <dbReference type="ARBA" id="ARBA00021914"/>
    </source>
</evidence>
<dbReference type="Pfam" id="PF01866">
    <property type="entry name" value="Diphthamide_syn"/>
    <property type="match status" value="1"/>
</dbReference>
<comment type="similarity">
    <text evidence="3 10">Belongs to the DPH1/DPH2 family. DPH2 subfamily.</text>
</comment>
<proteinExistence type="inferred from homology"/>
<dbReference type="InterPro" id="IPR042265">
    <property type="entry name" value="DPH1/DPH2_3"/>
</dbReference>
<feature type="region of interest" description="Disordered" evidence="11">
    <location>
        <begin position="1"/>
        <end position="27"/>
    </location>
</feature>
<evidence type="ECO:0000259" key="12">
    <source>
        <dbReference type="Pfam" id="PF06985"/>
    </source>
</evidence>
<evidence type="ECO:0000256" key="9">
    <source>
        <dbReference type="ARBA" id="ARBA00054092"/>
    </source>
</evidence>
<comment type="function">
    <text evidence="10">Required for the first step of diphthamide biosynthesis, a post-translational modification of histidine which occurs in elongation factor 2. DPH1 and DPH2 transfer a 3-amino-3-carboxypropyl (ACP) group from S-adenosyl-L-methionine (SAM) to a histidine residue, the reaction is assisted by a reduction system comprising DPH3 and a NADH-dependent reductase. Facilitates the reduction of the catalytic iron-sulfur cluster found in the DPH1 subunit.</text>
</comment>
<dbReference type="Gene3D" id="3.40.50.11840">
    <property type="entry name" value="Diphthamide synthesis DPH1/DPH2 domain 1"/>
    <property type="match status" value="1"/>
</dbReference>
<dbReference type="SFLD" id="SFLDF00408">
    <property type="entry name" value="Diphthamide_biosynthesis_famil"/>
    <property type="match status" value="1"/>
</dbReference>
<dbReference type="NCBIfam" id="TIGR00272">
    <property type="entry name" value="DPH2"/>
    <property type="match status" value="1"/>
</dbReference>
<dbReference type="PANTHER" id="PTHR10762">
    <property type="entry name" value="DIPHTHAMIDE BIOSYNTHESIS PROTEIN"/>
    <property type="match status" value="1"/>
</dbReference>
<dbReference type="FunFam" id="3.40.50.11860:FF:000001">
    <property type="entry name" value="2-(3-amino-3-carboxypropyl)histidine synthase subunit 2"/>
    <property type="match status" value="1"/>
</dbReference>
<protein>
    <recommendedName>
        <fullName evidence="4 10">2-(3-amino-3-carboxypropyl)histidine synthase subunit 2</fullName>
    </recommendedName>
</protein>
<feature type="compositionally biased region" description="Basic and acidic residues" evidence="11">
    <location>
        <begin position="406"/>
        <end position="418"/>
    </location>
</feature>
<evidence type="ECO:0000256" key="6">
    <source>
        <dbReference type="ARBA" id="ARBA00023004"/>
    </source>
</evidence>
<evidence type="ECO:0000256" key="10">
    <source>
        <dbReference type="RuleBase" id="RU364133"/>
    </source>
</evidence>
<dbReference type="InterPro" id="IPR010730">
    <property type="entry name" value="HET"/>
</dbReference>
<evidence type="ECO:0000256" key="1">
    <source>
        <dbReference type="ARBA" id="ARBA00001966"/>
    </source>
</evidence>
<keyword evidence="14" id="KW-1185">Reference proteome</keyword>
<dbReference type="GO" id="GO:0046872">
    <property type="term" value="F:metal ion binding"/>
    <property type="evidence" value="ECO:0007669"/>
    <property type="project" value="UniProtKB-KW"/>
</dbReference>
<dbReference type="FunFam" id="3.40.50.11840:FF:000002">
    <property type="entry name" value="2-(3-amino-3-carboxypropyl)histidine synthase subunit 2"/>
    <property type="match status" value="1"/>
</dbReference>
<dbReference type="GO" id="GO:0005737">
    <property type="term" value="C:cytoplasm"/>
    <property type="evidence" value="ECO:0007669"/>
    <property type="project" value="UniProtKB-SubCell"/>
</dbReference>
<dbReference type="PANTHER" id="PTHR10762:SF2">
    <property type="entry name" value="2-(3-AMINO-3-CARBOXYPROPYL)HISTIDINE SYNTHASE SUBUNIT 2"/>
    <property type="match status" value="1"/>
</dbReference>
<evidence type="ECO:0000256" key="5">
    <source>
        <dbReference type="ARBA" id="ARBA00022723"/>
    </source>
</evidence>
<dbReference type="Proteomes" id="UP001201980">
    <property type="component" value="Unassembled WGS sequence"/>
</dbReference>
<evidence type="ECO:0000256" key="3">
    <source>
        <dbReference type="ARBA" id="ARBA00006179"/>
    </source>
</evidence>
<dbReference type="GO" id="GO:0051536">
    <property type="term" value="F:iron-sulfur cluster binding"/>
    <property type="evidence" value="ECO:0007669"/>
    <property type="project" value="UniProtKB-KW"/>
</dbReference>
<feature type="region of interest" description="Disordered" evidence="11">
    <location>
        <begin position="406"/>
        <end position="439"/>
    </location>
</feature>
<evidence type="ECO:0000256" key="7">
    <source>
        <dbReference type="ARBA" id="ARBA00023014"/>
    </source>
</evidence>
<dbReference type="InterPro" id="IPR010014">
    <property type="entry name" value="DHP2"/>
</dbReference>
<gene>
    <name evidence="13" type="ORF">MKZ38_005543</name>
</gene>
<dbReference type="InterPro" id="IPR016435">
    <property type="entry name" value="DPH1/DPH2"/>
</dbReference>
<dbReference type="GO" id="GO:0090560">
    <property type="term" value="F:2-(3-amino-3-carboxypropyl)histidine synthase activity"/>
    <property type="evidence" value="ECO:0007669"/>
    <property type="project" value="InterPro"/>
</dbReference>
<dbReference type="EMBL" id="JAKWBI020000331">
    <property type="protein sequence ID" value="KAJ2896455.1"/>
    <property type="molecule type" value="Genomic_DNA"/>
</dbReference>
<organism evidence="13 14">
    <name type="scientific">Zalerion maritima</name>
    <dbReference type="NCBI Taxonomy" id="339359"/>
    <lineage>
        <taxon>Eukaryota</taxon>
        <taxon>Fungi</taxon>
        <taxon>Dikarya</taxon>
        <taxon>Ascomycota</taxon>
        <taxon>Pezizomycotina</taxon>
        <taxon>Sordariomycetes</taxon>
        <taxon>Lulworthiomycetidae</taxon>
        <taxon>Lulworthiales</taxon>
        <taxon>Lulworthiaceae</taxon>
        <taxon>Zalerion</taxon>
    </lineage>
</organism>
<dbReference type="Gene3D" id="3.40.50.11860">
    <property type="entry name" value="Diphthamide synthesis DPH1/DPH2 domain 3"/>
    <property type="match status" value="1"/>
</dbReference>
<sequence>MTNSLETPPVLSTPAEHTFEDPTPEIPAPTIERTEAELHNVYEISRTARDVRNGKWTRIALQFPDTMLCDAPWVVEALMTEIGSLKSQDGQEEPEPPREARLYILADTSYSACCVDEIAAEHVGADVVVHYGRSCLSPTVRLPVIYVFTRHALNLAHAATEFEKEIPEKNTKAIVIADVTYQDHVALLCTELQSRGYTNILQTQVVHNPKGKLPNRIISSTCPGEDMTDALDVTEYSVFHIATPPTALLLAISSRVKSFHILPTRSDSDPTTPPATSTGTRVLLRRRYAHVLTLASAGIIGILINTLSLNNSLPAISALKSRISAAGKKSYTVVVGKLNPAKLANFAEVEGWVVVGCWESGLVEGDGFYRPVITPFELDVALTDERERVWGGEWWGGIEWVEEWVEGRGRTGGNRDGDGDGEEGSDDEDEPPEFDLRTGKLVSKSRPMRIAAPKTTCEEAGGGGDGVSGPAKSLVMRTNGEVATIKGTVSPGAEYLRTQRTWVGLGSDYTEEASTVVEEGRSGIARGYTIGEQATEYPDLAGEAEITITPHHPPRMVRHHHSQDMLQQTFNLDIMSDNLCSECRFFRPDKLALDDDLSLRRIPLEFCGYSPNIDEDDLNGTGTIYGIYKGSNLEIEIAYAQYRAEVRKRSPCWITRMPEDPVANSSADTSRQGFPRWKVASWIQECHVGHAGRQLEEYGTSITGLRLIDTQKDCVVTCTPGKQYPYFALSYLWGDTVQLVLTVENSSRLAGEQSLSKESGIPNTIRSAIEFCRLMGKGYLWVDSL</sequence>
<dbReference type="AlphaFoldDB" id="A0AAD5RL74"/>
<dbReference type="InterPro" id="IPR042263">
    <property type="entry name" value="DPH1/DPH2_1"/>
</dbReference>
<feature type="domain" description="Heterokaryon incompatibility" evidence="12">
    <location>
        <begin position="726"/>
        <end position="785"/>
    </location>
</feature>
<evidence type="ECO:0000313" key="14">
    <source>
        <dbReference type="Proteomes" id="UP001201980"/>
    </source>
</evidence>